<reference evidence="1 2" key="1">
    <citation type="submission" date="2020-12" db="EMBL/GenBank/DDBJ databases">
        <title>Concerted genomic and epigenomic changes stabilize Arabidopsis allopolyploids.</title>
        <authorList>
            <person name="Chen Z."/>
        </authorList>
    </citation>
    <scope>NUCLEOTIDE SEQUENCE [LARGE SCALE GENOMIC DNA]</scope>
    <source>
        <strain evidence="1">As9502</strain>
        <tissue evidence="1">Leaf</tissue>
    </source>
</reference>
<keyword evidence="2" id="KW-1185">Reference proteome</keyword>
<dbReference type="EMBL" id="JAEFBJ010000006">
    <property type="protein sequence ID" value="KAG7597155.1"/>
    <property type="molecule type" value="Genomic_DNA"/>
</dbReference>
<organism evidence="1 2">
    <name type="scientific">Arabidopsis suecica</name>
    <name type="common">Swedish thale-cress</name>
    <name type="synonym">Cardaminopsis suecica</name>
    <dbReference type="NCBI Taxonomy" id="45249"/>
    <lineage>
        <taxon>Eukaryota</taxon>
        <taxon>Viridiplantae</taxon>
        <taxon>Streptophyta</taxon>
        <taxon>Embryophyta</taxon>
        <taxon>Tracheophyta</taxon>
        <taxon>Spermatophyta</taxon>
        <taxon>Magnoliopsida</taxon>
        <taxon>eudicotyledons</taxon>
        <taxon>Gunneridae</taxon>
        <taxon>Pentapetalae</taxon>
        <taxon>rosids</taxon>
        <taxon>malvids</taxon>
        <taxon>Brassicales</taxon>
        <taxon>Brassicaceae</taxon>
        <taxon>Camelineae</taxon>
        <taxon>Arabidopsis</taxon>
    </lineage>
</organism>
<gene>
    <name evidence="1" type="ORF">ISN44_As06g015510</name>
</gene>
<sequence length="69" mass="7945">MAMLKRVKVREYEGTDSLAAAMLEFGVLDSTPGVRWDVVAVFLKQHRLLEEAVVLPLWMPEYFRVFEGC</sequence>
<accession>A0A8T2CCS6</accession>
<protein>
    <submittedName>
        <fullName evidence="1">Uncharacterized protein</fullName>
    </submittedName>
</protein>
<proteinExistence type="predicted"/>
<evidence type="ECO:0000313" key="2">
    <source>
        <dbReference type="Proteomes" id="UP000694251"/>
    </source>
</evidence>
<evidence type="ECO:0000313" key="1">
    <source>
        <dbReference type="EMBL" id="KAG7597155.1"/>
    </source>
</evidence>
<comment type="caution">
    <text evidence="1">The sequence shown here is derived from an EMBL/GenBank/DDBJ whole genome shotgun (WGS) entry which is preliminary data.</text>
</comment>
<dbReference type="Proteomes" id="UP000694251">
    <property type="component" value="Chromosome 6"/>
</dbReference>
<dbReference type="OrthoDB" id="10254455at2759"/>
<dbReference type="EMBL" id="JAEFBJ010000006">
    <property type="protein sequence ID" value="KAG7597154.1"/>
    <property type="molecule type" value="Genomic_DNA"/>
</dbReference>
<dbReference type="AlphaFoldDB" id="A0A8T2CCS6"/>
<name>A0A8T2CCS6_ARASU</name>